<dbReference type="InterPro" id="IPR012136">
    <property type="entry name" value="NADH_DH_b"/>
</dbReference>
<feature type="transmembrane region" description="Helical" evidence="16">
    <location>
        <begin position="114"/>
        <end position="131"/>
    </location>
</feature>
<evidence type="ECO:0000256" key="5">
    <source>
        <dbReference type="ARBA" id="ARBA00014581"/>
    </source>
</evidence>
<name>A0A9D1NL76_9BACT</name>
<evidence type="ECO:0000259" key="17">
    <source>
        <dbReference type="Pfam" id="PF02233"/>
    </source>
</evidence>
<gene>
    <name evidence="18" type="ORF">IAC75_04990</name>
</gene>
<protein>
    <recommendedName>
        <fullName evidence="5 15">NAD(P) transhydrogenase subunit beta</fullName>
        <ecNumber evidence="4 15">7.1.1.1</ecNumber>
    </recommendedName>
    <alternativeName>
        <fullName evidence="15">Nicotinamide nucleotide transhydrogenase subunit beta</fullName>
    </alternativeName>
</protein>
<feature type="transmembrane region" description="Helical" evidence="16">
    <location>
        <begin position="80"/>
        <end position="102"/>
    </location>
</feature>
<sequence>MNAAILAQAAAAAVGSGPVPETVINLAYIVACVFFIFGIKRLGKTETARSGNVVSSLGMLIAVVAVFLEKDVTASWTTDWYMNGYLWCFGGIAIGAVIGAVWAKKVKMTGMPELVALFNGFGGLASMLVAWSEFVKLDATGAPVSHALTSENAVSEVSLYLTILIGAITFTGSVLAWAKLSEKISGRPFLFKGQQAVNAVIVLAVLVGMVVYLFPGIVPAGDPATVQEVALYGAIVVSLIMGVTVVLPIGGGDMPVVISMLNSLSGLAAAMAGFVISNNVLVVAGCLVGASGVILTVIMCKAMNRSVGNLLFSGFGAADSGSSKKAGTGAEPKAVSVEDAYLVLEAARSVVFIPGYGMAVAQAQHVVKELAAKLEENGAEVNFAIHPVAGRMPGHMNVLLAEADVPYEQLKTMDEINPMMPMQDVAIVIGANDVVNPAAASDKSSPIYGMPIIKANEARTVFVLKRGKGKGFSGIENELFTLPNTRMIYGDAKATISALVSEFGKD</sequence>
<evidence type="ECO:0000256" key="7">
    <source>
        <dbReference type="ARBA" id="ARBA00022519"/>
    </source>
</evidence>
<evidence type="ECO:0000256" key="3">
    <source>
        <dbReference type="ARBA" id="ARBA00007919"/>
    </source>
</evidence>
<feature type="transmembrane region" description="Helical" evidence="16">
    <location>
        <begin position="230"/>
        <end position="249"/>
    </location>
</feature>
<feature type="transmembrane region" description="Helical" evidence="16">
    <location>
        <begin position="282"/>
        <end position="300"/>
    </location>
</feature>
<evidence type="ECO:0000256" key="15">
    <source>
        <dbReference type="PIRNR" id="PIRNR000204"/>
    </source>
</evidence>
<dbReference type="SUPFAM" id="SSF52467">
    <property type="entry name" value="DHS-like NAD/FAD-binding domain"/>
    <property type="match status" value="1"/>
</dbReference>
<comment type="similarity">
    <text evidence="3 15">Belongs to the PNT beta subunit family.</text>
</comment>
<feature type="transmembrane region" description="Helical" evidence="16">
    <location>
        <begin position="199"/>
        <end position="218"/>
    </location>
</feature>
<dbReference type="GO" id="GO:0050661">
    <property type="term" value="F:NADP binding"/>
    <property type="evidence" value="ECO:0007669"/>
    <property type="project" value="InterPro"/>
</dbReference>
<comment type="caution">
    <text evidence="18">The sequence shown here is derived from an EMBL/GenBank/DDBJ whole genome shotgun (WGS) entry which is preliminary data.</text>
</comment>
<comment type="function">
    <text evidence="1 15">The transhydrogenation between NADH and NADP is coupled to respiration and ATP hydrolysis and functions as a proton pump across the membrane.</text>
</comment>
<dbReference type="GO" id="GO:0005886">
    <property type="term" value="C:plasma membrane"/>
    <property type="evidence" value="ECO:0007669"/>
    <property type="project" value="UniProtKB-SubCell"/>
</dbReference>
<accession>A0A9D1NL76</accession>
<feature type="transmembrane region" description="Helical" evidence="16">
    <location>
        <begin position="157"/>
        <end position="178"/>
    </location>
</feature>
<keyword evidence="13 15" id="KW-0472">Membrane</keyword>
<reference evidence="18" key="2">
    <citation type="journal article" date="2021" name="PeerJ">
        <title>Extensive microbial diversity within the chicken gut microbiome revealed by metagenomics and culture.</title>
        <authorList>
            <person name="Gilroy R."/>
            <person name="Ravi A."/>
            <person name="Getino M."/>
            <person name="Pursley I."/>
            <person name="Horton D.L."/>
            <person name="Alikhan N.F."/>
            <person name="Baker D."/>
            <person name="Gharbi K."/>
            <person name="Hall N."/>
            <person name="Watson M."/>
            <person name="Adriaenssens E.M."/>
            <person name="Foster-Nyarko E."/>
            <person name="Jarju S."/>
            <person name="Secka A."/>
            <person name="Antonio M."/>
            <person name="Oren A."/>
            <person name="Chaudhuri R.R."/>
            <person name="La Ragione R."/>
            <person name="Hildebrand F."/>
            <person name="Pallen M.J."/>
        </authorList>
    </citation>
    <scope>NUCLEOTIDE SEQUENCE</scope>
    <source>
        <strain evidence="18">10669</strain>
    </source>
</reference>
<evidence type="ECO:0000256" key="12">
    <source>
        <dbReference type="ARBA" id="ARBA00023027"/>
    </source>
</evidence>
<dbReference type="Proteomes" id="UP000886812">
    <property type="component" value="Unassembled WGS sequence"/>
</dbReference>
<evidence type="ECO:0000256" key="16">
    <source>
        <dbReference type="SAM" id="Phobius"/>
    </source>
</evidence>
<evidence type="ECO:0000256" key="4">
    <source>
        <dbReference type="ARBA" id="ARBA00012943"/>
    </source>
</evidence>
<keyword evidence="6 15" id="KW-1003">Cell membrane</keyword>
<dbReference type="EC" id="7.1.1.1" evidence="4 15"/>
<dbReference type="Gene3D" id="3.40.50.1220">
    <property type="entry name" value="TPP-binding domain"/>
    <property type="match status" value="1"/>
</dbReference>
<evidence type="ECO:0000256" key="13">
    <source>
        <dbReference type="ARBA" id="ARBA00023136"/>
    </source>
</evidence>
<comment type="catalytic activity">
    <reaction evidence="14 15">
        <text>NAD(+) + NADPH + H(+)(in) = NADH + NADP(+) + H(+)(out)</text>
        <dbReference type="Rhea" id="RHEA:47992"/>
        <dbReference type="ChEBI" id="CHEBI:15378"/>
        <dbReference type="ChEBI" id="CHEBI:57540"/>
        <dbReference type="ChEBI" id="CHEBI:57783"/>
        <dbReference type="ChEBI" id="CHEBI:57945"/>
        <dbReference type="ChEBI" id="CHEBI:58349"/>
        <dbReference type="EC" id="7.1.1.1"/>
    </reaction>
</comment>
<keyword evidence="12 15" id="KW-0520">NAD</keyword>
<feature type="transmembrane region" description="Helical" evidence="16">
    <location>
        <begin position="256"/>
        <end position="276"/>
    </location>
</feature>
<dbReference type="InterPro" id="IPR034300">
    <property type="entry name" value="PNTB-like"/>
</dbReference>
<feature type="transmembrane region" description="Helical" evidence="16">
    <location>
        <begin position="50"/>
        <end position="68"/>
    </location>
</feature>
<keyword evidence="10 15" id="KW-1278">Translocase</keyword>
<dbReference type="PANTHER" id="PTHR44758:SF1">
    <property type="entry name" value="NAD(P) TRANSHYDROGENASE SUBUNIT BETA"/>
    <property type="match status" value="1"/>
</dbReference>
<evidence type="ECO:0000256" key="10">
    <source>
        <dbReference type="ARBA" id="ARBA00022967"/>
    </source>
</evidence>
<keyword evidence="11 16" id="KW-1133">Transmembrane helix</keyword>
<organism evidence="18 19">
    <name type="scientific">Candidatus Spyradosoma merdigallinarum</name>
    <dbReference type="NCBI Taxonomy" id="2840950"/>
    <lineage>
        <taxon>Bacteria</taxon>
        <taxon>Pseudomonadati</taxon>
        <taxon>Verrucomicrobiota</taxon>
        <taxon>Opitutia</taxon>
        <taxon>Opitutia incertae sedis</taxon>
        <taxon>Candidatus Spyradosoma</taxon>
    </lineage>
</organism>
<evidence type="ECO:0000313" key="19">
    <source>
        <dbReference type="Proteomes" id="UP000886812"/>
    </source>
</evidence>
<evidence type="ECO:0000256" key="8">
    <source>
        <dbReference type="ARBA" id="ARBA00022692"/>
    </source>
</evidence>
<keyword evidence="8 16" id="KW-0812">Transmembrane</keyword>
<comment type="subcellular location">
    <subcellularLocation>
        <location evidence="2">Cell inner membrane</location>
        <topology evidence="2">Multi-pass membrane protein</topology>
    </subcellularLocation>
</comment>
<dbReference type="InterPro" id="IPR029035">
    <property type="entry name" value="DHS-like_NAD/FAD-binding_dom"/>
</dbReference>
<evidence type="ECO:0000256" key="14">
    <source>
        <dbReference type="ARBA" id="ARBA00048202"/>
    </source>
</evidence>
<dbReference type="Pfam" id="PF02233">
    <property type="entry name" value="PNTB"/>
    <property type="match status" value="1"/>
</dbReference>
<evidence type="ECO:0000313" key="18">
    <source>
        <dbReference type="EMBL" id="HIV04488.1"/>
    </source>
</evidence>
<feature type="domain" description="NADP transhydrogenase beta-like" evidence="17">
    <location>
        <begin position="25"/>
        <end position="501"/>
    </location>
</feature>
<dbReference type="AlphaFoldDB" id="A0A9D1NL76"/>
<evidence type="ECO:0000256" key="6">
    <source>
        <dbReference type="ARBA" id="ARBA00022475"/>
    </source>
</evidence>
<evidence type="ECO:0000256" key="11">
    <source>
        <dbReference type="ARBA" id="ARBA00022989"/>
    </source>
</evidence>
<dbReference type="EMBL" id="DVOG01000132">
    <property type="protein sequence ID" value="HIV04488.1"/>
    <property type="molecule type" value="Genomic_DNA"/>
</dbReference>
<evidence type="ECO:0000256" key="2">
    <source>
        <dbReference type="ARBA" id="ARBA00004429"/>
    </source>
</evidence>
<feature type="transmembrane region" description="Helical" evidence="16">
    <location>
        <begin position="26"/>
        <end position="43"/>
    </location>
</feature>
<evidence type="ECO:0000256" key="9">
    <source>
        <dbReference type="ARBA" id="ARBA00022857"/>
    </source>
</evidence>
<dbReference type="PANTHER" id="PTHR44758">
    <property type="entry name" value="NAD(P) TRANSHYDROGENASE SUBUNIT BETA"/>
    <property type="match status" value="1"/>
</dbReference>
<dbReference type="GO" id="GO:0008750">
    <property type="term" value="F:proton-translocating NAD(P)+ transhydrogenase activity"/>
    <property type="evidence" value="ECO:0007669"/>
    <property type="project" value="UniProtKB-EC"/>
</dbReference>
<dbReference type="PIRSF" id="PIRSF000204">
    <property type="entry name" value="PNTB"/>
    <property type="match status" value="1"/>
</dbReference>
<reference evidence="18" key="1">
    <citation type="submission" date="2020-10" db="EMBL/GenBank/DDBJ databases">
        <authorList>
            <person name="Gilroy R."/>
        </authorList>
    </citation>
    <scope>NUCLEOTIDE SEQUENCE</scope>
    <source>
        <strain evidence="18">10669</strain>
    </source>
</reference>
<keyword evidence="7 15" id="KW-0997">Cell inner membrane</keyword>
<proteinExistence type="inferred from homology"/>
<keyword evidence="9 15" id="KW-0521">NADP</keyword>
<evidence type="ECO:0000256" key="1">
    <source>
        <dbReference type="ARBA" id="ARBA00003943"/>
    </source>
</evidence>